<evidence type="ECO:0000256" key="1">
    <source>
        <dbReference type="SAM" id="Coils"/>
    </source>
</evidence>
<gene>
    <name evidence="2" type="ORF">Fot_43758</name>
</gene>
<evidence type="ECO:0000313" key="3">
    <source>
        <dbReference type="Proteomes" id="UP001604277"/>
    </source>
</evidence>
<dbReference type="PANTHER" id="PTHR36390:SF1">
    <property type="entry name" value="MYOSIN HEAVY CHAIN-LIKE PROTEIN"/>
    <property type="match status" value="1"/>
</dbReference>
<dbReference type="Proteomes" id="UP001604277">
    <property type="component" value="Unassembled WGS sequence"/>
</dbReference>
<evidence type="ECO:0000313" key="2">
    <source>
        <dbReference type="EMBL" id="KAL2482314.1"/>
    </source>
</evidence>
<comment type="caution">
    <text evidence="2">The sequence shown here is derived from an EMBL/GenBank/DDBJ whole genome shotgun (WGS) entry which is preliminary data.</text>
</comment>
<feature type="coiled-coil region" evidence="1">
    <location>
        <begin position="61"/>
        <end position="137"/>
    </location>
</feature>
<sequence length="194" mass="23051">MEMLEEEVGRLRKQMKISESEKSFLMQEIEDRDFELRNSTLCIEKLEESISSVGLEYQCEIESMKLDLMALEQNLFETKKTLEERTQENVTMIELIQEHELQIQEAEKDVECLDKENKDLKEKLQASDKNAKSFVQKVEEQFREWLVNDDVQASSNLERDIRYPKTFVYAFACILLFFTQLKLNENNHLHCILI</sequence>
<reference evidence="3" key="1">
    <citation type="submission" date="2024-07" db="EMBL/GenBank/DDBJ databases">
        <title>Two chromosome-level genome assemblies of Korean endemic species Abeliophyllum distichum and Forsythia ovata (Oleaceae).</title>
        <authorList>
            <person name="Jang H."/>
        </authorList>
    </citation>
    <scope>NUCLEOTIDE SEQUENCE [LARGE SCALE GENOMIC DNA]</scope>
</reference>
<protein>
    <submittedName>
        <fullName evidence="2">Myosin heavy chain-related</fullName>
    </submittedName>
</protein>
<keyword evidence="1" id="KW-0175">Coiled coil</keyword>
<name>A0ABD1R1I7_9LAMI</name>
<keyword evidence="3" id="KW-1185">Reference proteome</keyword>
<proteinExistence type="predicted"/>
<organism evidence="2 3">
    <name type="scientific">Forsythia ovata</name>
    <dbReference type="NCBI Taxonomy" id="205694"/>
    <lineage>
        <taxon>Eukaryota</taxon>
        <taxon>Viridiplantae</taxon>
        <taxon>Streptophyta</taxon>
        <taxon>Embryophyta</taxon>
        <taxon>Tracheophyta</taxon>
        <taxon>Spermatophyta</taxon>
        <taxon>Magnoliopsida</taxon>
        <taxon>eudicotyledons</taxon>
        <taxon>Gunneridae</taxon>
        <taxon>Pentapetalae</taxon>
        <taxon>asterids</taxon>
        <taxon>lamiids</taxon>
        <taxon>Lamiales</taxon>
        <taxon>Oleaceae</taxon>
        <taxon>Forsythieae</taxon>
        <taxon>Forsythia</taxon>
    </lineage>
</organism>
<accession>A0ABD1R1I7</accession>
<dbReference type="EMBL" id="JBFOLJ010000013">
    <property type="protein sequence ID" value="KAL2482314.1"/>
    <property type="molecule type" value="Genomic_DNA"/>
</dbReference>
<dbReference type="PANTHER" id="PTHR36390">
    <property type="entry name" value="MYOSIN HEAVY CHAIN-LIKE PROTEIN"/>
    <property type="match status" value="1"/>
</dbReference>
<dbReference type="AlphaFoldDB" id="A0ABD1R1I7"/>